<name>A0A9P0H4Y5_NEZVI</name>
<reference evidence="1" key="1">
    <citation type="submission" date="2022-01" db="EMBL/GenBank/DDBJ databases">
        <authorList>
            <person name="King R."/>
        </authorList>
    </citation>
    <scope>NUCLEOTIDE SEQUENCE</scope>
</reference>
<keyword evidence="2" id="KW-1185">Reference proteome</keyword>
<dbReference type="Proteomes" id="UP001152798">
    <property type="component" value="Chromosome 3"/>
</dbReference>
<proteinExistence type="predicted"/>
<dbReference type="EMBL" id="OV725079">
    <property type="protein sequence ID" value="CAH1395267.1"/>
    <property type="molecule type" value="Genomic_DNA"/>
</dbReference>
<organism evidence="1 2">
    <name type="scientific">Nezara viridula</name>
    <name type="common">Southern green stink bug</name>
    <name type="synonym">Cimex viridulus</name>
    <dbReference type="NCBI Taxonomy" id="85310"/>
    <lineage>
        <taxon>Eukaryota</taxon>
        <taxon>Metazoa</taxon>
        <taxon>Ecdysozoa</taxon>
        <taxon>Arthropoda</taxon>
        <taxon>Hexapoda</taxon>
        <taxon>Insecta</taxon>
        <taxon>Pterygota</taxon>
        <taxon>Neoptera</taxon>
        <taxon>Paraneoptera</taxon>
        <taxon>Hemiptera</taxon>
        <taxon>Heteroptera</taxon>
        <taxon>Panheteroptera</taxon>
        <taxon>Pentatomomorpha</taxon>
        <taxon>Pentatomoidea</taxon>
        <taxon>Pentatomidae</taxon>
        <taxon>Pentatominae</taxon>
        <taxon>Nezara</taxon>
    </lineage>
</organism>
<sequence>MALNVSFLFSFNSNQRWYRTMDNLSLAANPNQTTNPIGRGRNHNTNGHPIGSLISKWTLQGNITCYNGRGEGGGSYMVSCLH</sequence>
<dbReference type="OrthoDB" id="10504722at2759"/>
<accession>A0A9P0H4Y5</accession>
<evidence type="ECO:0000313" key="1">
    <source>
        <dbReference type="EMBL" id="CAH1395267.1"/>
    </source>
</evidence>
<gene>
    <name evidence="1" type="ORF">NEZAVI_LOCUS5574</name>
</gene>
<dbReference type="AlphaFoldDB" id="A0A9P0H4Y5"/>
<protein>
    <submittedName>
        <fullName evidence="1">Uncharacterized protein</fullName>
    </submittedName>
</protein>
<evidence type="ECO:0000313" key="2">
    <source>
        <dbReference type="Proteomes" id="UP001152798"/>
    </source>
</evidence>